<gene>
    <name evidence="1" type="ORF">RINTHH_2280</name>
</gene>
<evidence type="ECO:0000313" key="2">
    <source>
        <dbReference type="Proteomes" id="UP000053051"/>
    </source>
</evidence>
<proteinExistence type="predicted"/>
<reference evidence="2" key="2">
    <citation type="submission" date="2016-01" db="EMBL/GenBank/DDBJ databases">
        <title>Diatom-associated endosymboitic cyanobacterium lacks core nitrogen metabolism enzymes.</title>
        <authorList>
            <person name="Hilton J.A."/>
            <person name="Foster R.A."/>
            <person name="Tripp H.J."/>
            <person name="Carter B.J."/>
            <person name="Zehr J.P."/>
            <person name="Villareal T.A."/>
        </authorList>
    </citation>
    <scope>NUCLEOTIDE SEQUENCE [LARGE SCALE GENOMIC DNA]</scope>
    <source>
        <strain evidence="2">HH01</strain>
    </source>
</reference>
<reference evidence="1 2" key="1">
    <citation type="submission" date="2012-05" db="EMBL/GenBank/DDBJ databases">
        <authorList>
            <person name="Hilton J."/>
        </authorList>
    </citation>
    <scope>NUCLEOTIDE SEQUENCE [LARGE SCALE GENOMIC DNA]</scope>
    <source>
        <strain evidence="1 2">HH01</strain>
    </source>
</reference>
<protein>
    <submittedName>
        <fullName evidence="1">Uncharacterized protein</fullName>
    </submittedName>
</protein>
<dbReference type="EMBL" id="CAIY01000011">
    <property type="protein sequence ID" value="CCH66383.1"/>
    <property type="molecule type" value="Genomic_DNA"/>
</dbReference>
<comment type="caution">
    <text evidence="1">The sequence shown here is derived from an EMBL/GenBank/DDBJ whole genome shotgun (WGS) entry which is preliminary data.</text>
</comment>
<accession>M1WZ05</accession>
<organism evidence="1 2">
    <name type="scientific">Richelia intracellularis HH01</name>
    <dbReference type="NCBI Taxonomy" id="1165094"/>
    <lineage>
        <taxon>Bacteria</taxon>
        <taxon>Bacillati</taxon>
        <taxon>Cyanobacteriota</taxon>
        <taxon>Cyanophyceae</taxon>
        <taxon>Nostocales</taxon>
        <taxon>Nostocaceae</taxon>
        <taxon>Richelia</taxon>
    </lineage>
</organism>
<evidence type="ECO:0000313" key="1">
    <source>
        <dbReference type="EMBL" id="CCH66383.1"/>
    </source>
</evidence>
<keyword evidence="2" id="KW-1185">Reference proteome</keyword>
<dbReference type="Proteomes" id="UP000053051">
    <property type="component" value="Unassembled WGS sequence"/>
</dbReference>
<sequence>MGNTAPALIASLLTWLESTCAIAGEEDAVGRIALVQI</sequence>
<name>M1WZ05_9NOST</name>
<dbReference type="AlphaFoldDB" id="M1WZ05"/>